<keyword evidence="4 7" id="KW-1133">Transmembrane helix</keyword>
<comment type="caution">
    <text evidence="10">The sequence shown here is derived from an EMBL/GenBank/DDBJ whole genome shotgun (WGS) entry which is preliminary data.</text>
</comment>
<dbReference type="InterPro" id="IPR011701">
    <property type="entry name" value="MFS"/>
</dbReference>
<comment type="subcellular location">
    <subcellularLocation>
        <location evidence="1">Membrane</location>
        <topology evidence="1">Multi-pass membrane protein</topology>
    </subcellularLocation>
</comment>
<evidence type="ECO:0000256" key="6">
    <source>
        <dbReference type="ARBA" id="ARBA00037968"/>
    </source>
</evidence>
<evidence type="ECO:0000256" key="1">
    <source>
        <dbReference type="ARBA" id="ARBA00004141"/>
    </source>
</evidence>
<dbReference type="GO" id="GO:0022857">
    <property type="term" value="F:transmembrane transporter activity"/>
    <property type="evidence" value="ECO:0007669"/>
    <property type="project" value="InterPro"/>
</dbReference>
<dbReference type="Gene3D" id="1.20.1250.20">
    <property type="entry name" value="MFS general substrate transporter like domains"/>
    <property type="match status" value="2"/>
</dbReference>
<dbReference type="FunFam" id="1.20.1250.20:FF:000064">
    <property type="entry name" value="MFS allantoate transporter"/>
    <property type="match status" value="1"/>
</dbReference>
<dbReference type="PANTHER" id="PTHR43791:SF103">
    <property type="entry name" value="MAJOR FACILITATOR SUPERFAMILY (MFS) PROFILE DOMAIN-CONTAINING PROTEIN-RELATED"/>
    <property type="match status" value="1"/>
</dbReference>
<feature type="transmembrane region" description="Helical" evidence="7">
    <location>
        <begin position="274"/>
        <end position="297"/>
    </location>
</feature>
<comment type="similarity">
    <text evidence="6">Belongs to the major facilitator superfamily. Allantoate permease family.</text>
</comment>
<feature type="transmembrane region" description="Helical" evidence="7">
    <location>
        <begin position="205"/>
        <end position="225"/>
    </location>
</feature>
<dbReference type="EMBL" id="JAPZBR010000001">
    <property type="protein sequence ID" value="KAJ5366901.1"/>
    <property type="molecule type" value="Genomic_DNA"/>
</dbReference>
<name>A0A9W9RV42_PENBR</name>
<feature type="transmembrane region" description="Helical" evidence="7">
    <location>
        <begin position="309"/>
        <end position="329"/>
    </location>
</feature>
<evidence type="ECO:0000256" key="2">
    <source>
        <dbReference type="ARBA" id="ARBA00022448"/>
    </source>
</evidence>
<evidence type="ECO:0000313" key="10">
    <source>
        <dbReference type="EMBL" id="KAJ5366901.1"/>
    </source>
</evidence>
<dbReference type="EMBL" id="JAPZBQ010000005">
    <property type="protein sequence ID" value="KAJ5329028.1"/>
    <property type="molecule type" value="Genomic_DNA"/>
</dbReference>
<dbReference type="AlphaFoldDB" id="A0A9W9RV42"/>
<accession>A0A9W9RV42</accession>
<proteinExistence type="inferred from homology"/>
<evidence type="ECO:0000313" key="11">
    <source>
        <dbReference type="Proteomes" id="UP001148299"/>
    </source>
</evidence>
<evidence type="ECO:0000256" key="5">
    <source>
        <dbReference type="ARBA" id="ARBA00023136"/>
    </source>
</evidence>
<sequence>MATDAPPDIGETKPDLAKECVLEDSGVETLDPAAEKKLVRKIDWLLMPILITSYGLQFLDKTSLSYSAILGVREDLNLVGQQFSWTSSIFYIGYLVASYPISLGFVRFPLGKYLSILIFLWGVVLTLHAVTDNYGSLMALRTLLGVFESAISPGFSLITGMWYTPREHVSRHSIWFAGNALAGIVGSAIAYGLLKYEGDFAQWKILFLLFGLVTVAWSVVTFFYLPDSPQTARFLSPAERKFAALRPYKYQKTTQTRSWDRGQFIESMTDVKTWWFFLFSFVICVPNGGTTSFNTLIINGFGYDKFQTILMGLPAPVFQLTTVILSAVLSSTIRKSRLINLVLIFLLALAGILMVKLLPQHEKLSRLAGFWLVTASAPAFPLMLSLAASNVAGFTKKSTVMAMIFLAYCAGNLAGPQFFKSSEAPNYHTAYTTIVICYAITIALVVGFRFYLMWENARRDKEQGIKIDPEETRRIALDTDENVLQVDQTDKQNRSFRYVL</sequence>
<feature type="transmembrane region" description="Helical" evidence="7">
    <location>
        <begin position="174"/>
        <end position="193"/>
    </location>
</feature>
<evidence type="ECO:0000259" key="8">
    <source>
        <dbReference type="PROSITE" id="PS50850"/>
    </source>
</evidence>
<dbReference type="InterPro" id="IPR036259">
    <property type="entry name" value="MFS_trans_sf"/>
</dbReference>
<dbReference type="PANTHER" id="PTHR43791">
    <property type="entry name" value="PERMEASE-RELATED"/>
    <property type="match status" value="1"/>
</dbReference>
<dbReference type="SUPFAM" id="SSF103473">
    <property type="entry name" value="MFS general substrate transporter"/>
    <property type="match status" value="1"/>
</dbReference>
<feature type="transmembrane region" description="Helical" evidence="7">
    <location>
        <begin position="431"/>
        <end position="452"/>
    </location>
</feature>
<evidence type="ECO:0000256" key="7">
    <source>
        <dbReference type="SAM" id="Phobius"/>
    </source>
</evidence>
<feature type="transmembrane region" description="Helical" evidence="7">
    <location>
        <begin position="143"/>
        <end position="162"/>
    </location>
</feature>
<keyword evidence="11" id="KW-1185">Reference proteome</keyword>
<gene>
    <name evidence="9" type="ORF">N7452_009418</name>
    <name evidence="10" type="ORF">N7541_000842</name>
</gene>
<evidence type="ECO:0000256" key="4">
    <source>
        <dbReference type="ARBA" id="ARBA00022989"/>
    </source>
</evidence>
<feature type="domain" description="Major facilitator superfamily (MFS) profile" evidence="8">
    <location>
        <begin position="46"/>
        <end position="457"/>
    </location>
</feature>
<feature type="transmembrane region" description="Helical" evidence="7">
    <location>
        <begin position="338"/>
        <end position="358"/>
    </location>
</feature>
<evidence type="ECO:0000256" key="3">
    <source>
        <dbReference type="ARBA" id="ARBA00022692"/>
    </source>
</evidence>
<protein>
    <recommendedName>
        <fullName evidence="8">Major facilitator superfamily (MFS) profile domain-containing protein</fullName>
    </recommendedName>
</protein>
<organism evidence="10 11">
    <name type="scientific">Penicillium brevicompactum</name>
    <dbReference type="NCBI Taxonomy" id="5074"/>
    <lineage>
        <taxon>Eukaryota</taxon>
        <taxon>Fungi</taxon>
        <taxon>Dikarya</taxon>
        <taxon>Ascomycota</taxon>
        <taxon>Pezizomycotina</taxon>
        <taxon>Eurotiomycetes</taxon>
        <taxon>Eurotiomycetidae</taxon>
        <taxon>Eurotiales</taxon>
        <taxon>Aspergillaceae</taxon>
        <taxon>Penicillium</taxon>
    </lineage>
</organism>
<dbReference type="Proteomes" id="UP001148299">
    <property type="component" value="Unassembled WGS sequence"/>
</dbReference>
<reference evidence="10" key="2">
    <citation type="journal article" date="2023" name="IMA Fungus">
        <title>Comparative genomic study of the Penicillium genus elucidates a diverse pangenome and 15 lateral gene transfer events.</title>
        <authorList>
            <person name="Petersen C."/>
            <person name="Sorensen T."/>
            <person name="Nielsen M.R."/>
            <person name="Sondergaard T.E."/>
            <person name="Sorensen J.L."/>
            <person name="Fitzpatrick D.A."/>
            <person name="Frisvad J.C."/>
            <person name="Nielsen K.L."/>
        </authorList>
    </citation>
    <scope>NUCLEOTIDE SEQUENCE</scope>
    <source>
        <strain evidence="9">IBT 35673</strain>
        <strain evidence="10">IBT 35675</strain>
    </source>
</reference>
<dbReference type="GO" id="GO:0016020">
    <property type="term" value="C:membrane"/>
    <property type="evidence" value="ECO:0007669"/>
    <property type="project" value="UniProtKB-SubCell"/>
</dbReference>
<feature type="transmembrane region" description="Helical" evidence="7">
    <location>
        <begin position="88"/>
        <end position="106"/>
    </location>
</feature>
<keyword evidence="2" id="KW-0813">Transport</keyword>
<feature type="transmembrane region" description="Helical" evidence="7">
    <location>
        <begin position="113"/>
        <end position="131"/>
    </location>
</feature>
<dbReference type="Pfam" id="PF07690">
    <property type="entry name" value="MFS_1"/>
    <property type="match status" value="1"/>
</dbReference>
<feature type="transmembrane region" description="Helical" evidence="7">
    <location>
        <begin position="400"/>
        <end position="419"/>
    </location>
</feature>
<feature type="transmembrane region" description="Helical" evidence="7">
    <location>
        <begin position="370"/>
        <end position="388"/>
    </location>
</feature>
<evidence type="ECO:0000313" key="9">
    <source>
        <dbReference type="EMBL" id="KAJ5329028.1"/>
    </source>
</evidence>
<keyword evidence="5 7" id="KW-0472">Membrane</keyword>
<reference evidence="10" key="1">
    <citation type="submission" date="2022-12" db="EMBL/GenBank/DDBJ databases">
        <authorList>
            <person name="Petersen C."/>
        </authorList>
    </citation>
    <scope>NUCLEOTIDE SEQUENCE</scope>
    <source>
        <strain evidence="9">IBT 35673</strain>
        <strain evidence="10">IBT 35675</strain>
    </source>
</reference>
<dbReference type="Proteomes" id="UP001147695">
    <property type="component" value="Unassembled WGS sequence"/>
</dbReference>
<dbReference type="InterPro" id="IPR020846">
    <property type="entry name" value="MFS_dom"/>
</dbReference>
<dbReference type="PROSITE" id="PS50850">
    <property type="entry name" value="MFS"/>
    <property type="match status" value="1"/>
</dbReference>
<keyword evidence="3 7" id="KW-0812">Transmembrane</keyword>